<dbReference type="EMBL" id="APPJ01000011">
    <property type="protein sequence ID" value="ENV16988.1"/>
    <property type="molecule type" value="Genomic_DNA"/>
</dbReference>
<evidence type="ECO:0000313" key="3">
    <source>
        <dbReference type="Proteomes" id="UP000013148"/>
    </source>
</evidence>
<keyword evidence="1" id="KW-0732">Signal</keyword>
<accession>N8YBI4</accession>
<proteinExistence type="predicted"/>
<evidence type="ECO:0000313" key="2">
    <source>
        <dbReference type="EMBL" id="ENV16988.1"/>
    </source>
</evidence>
<dbReference type="Proteomes" id="UP000013148">
    <property type="component" value="Unassembled WGS sequence"/>
</dbReference>
<dbReference type="eggNOG" id="ENOG503198Q">
    <property type="taxonomic scope" value="Bacteria"/>
</dbReference>
<gene>
    <name evidence="2" type="ORF">F964_02737</name>
</gene>
<feature type="chain" id="PRO_5004136868" evidence="1">
    <location>
        <begin position="34"/>
        <end position="267"/>
    </location>
</feature>
<name>N8YBI4_ACIGI</name>
<keyword evidence="3" id="KW-1185">Reference proteome</keyword>
<dbReference type="PATRIC" id="fig|1217656.3.peg.2680"/>
<sequence>MYPPIKNIFKFNQLFYLYCMILLAFLYTQPTHAQNLYSNCSETLTQQLIQKFNLNTQQNLDARYPVFQTCLTLSKHQQIIAISNPVAMQSDFADYDLNLYLIDTASSKILNHYTYPKTISADASQFENLKFDINPYSKTPHTHVIGLALTYGHLGRIDYTIREIKLFKISNQQMQLVLDKFMTNYSAGERPSLCENNAQTETQILLHPLKQQSHGLADIQLTEKSERITLNEKNCKTHRIVKKQNHIMKFDGKKYRFKHLNFLDFGI</sequence>
<evidence type="ECO:0000256" key="1">
    <source>
        <dbReference type="SAM" id="SignalP"/>
    </source>
</evidence>
<feature type="signal peptide" evidence="1">
    <location>
        <begin position="1"/>
        <end position="33"/>
    </location>
</feature>
<dbReference type="AlphaFoldDB" id="N8YBI4"/>
<organism evidence="2 3">
    <name type="scientific">Acinetobacter guillouiae NIPH 991</name>
    <dbReference type="NCBI Taxonomy" id="1217656"/>
    <lineage>
        <taxon>Bacteria</taxon>
        <taxon>Pseudomonadati</taxon>
        <taxon>Pseudomonadota</taxon>
        <taxon>Gammaproteobacteria</taxon>
        <taxon>Moraxellales</taxon>
        <taxon>Moraxellaceae</taxon>
        <taxon>Acinetobacter</taxon>
    </lineage>
</organism>
<comment type="caution">
    <text evidence="2">The sequence shown here is derived from an EMBL/GenBank/DDBJ whole genome shotgun (WGS) entry which is preliminary data.</text>
</comment>
<reference evidence="2 3" key="1">
    <citation type="submission" date="2013-02" db="EMBL/GenBank/DDBJ databases">
        <title>The Genome Sequence of Acinetobacter guillouiae NIPH 991.</title>
        <authorList>
            <consortium name="The Broad Institute Genome Sequencing Platform"/>
            <consortium name="The Broad Institute Genome Sequencing Center for Infectious Disease"/>
            <person name="Cerqueira G."/>
            <person name="Feldgarden M."/>
            <person name="Courvalin P."/>
            <person name="Perichon B."/>
            <person name="Grillot-Courvalin C."/>
            <person name="Clermont D."/>
            <person name="Rocha E."/>
            <person name="Yoon E.-J."/>
            <person name="Nemec A."/>
            <person name="Walker B."/>
            <person name="Young S.K."/>
            <person name="Zeng Q."/>
            <person name="Gargeya S."/>
            <person name="Fitzgerald M."/>
            <person name="Haas B."/>
            <person name="Abouelleil A."/>
            <person name="Alvarado L."/>
            <person name="Arachchi H.M."/>
            <person name="Berlin A.M."/>
            <person name="Chapman S.B."/>
            <person name="Dewar J."/>
            <person name="Goldberg J."/>
            <person name="Griggs A."/>
            <person name="Gujja S."/>
            <person name="Hansen M."/>
            <person name="Howarth C."/>
            <person name="Imamovic A."/>
            <person name="Larimer J."/>
            <person name="McCowan C."/>
            <person name="Murphy C."/>
            <person name="Neiman D."/>
            <person name="Pearson M."/>
            <person name="Priest M."/>
            <person name="Roberts A."/>
            <person name="Saif S."/>
            <person name="Shea T."/>
            <person name="Sisk P."/>
            <person name="Sykes S."/>
            <person name="Wortman J."/>
            <person name="Nusbaum C."/>
            <person name="Birren B."/>
        </authorList>
    </citation>
    <scope>NUCLEOTIDE SEQUENCE [LARGE SCALE GENOMIC DNA]</scope>
    <source>
        <strain evidence="2 3">NIPH 991</strain>
    </source>
</reference>
<dbReference type="HOGENOM" id="CLU_1040617_0_0_6"/>
<protein>
    <submittedName>
        <fullName evidence="2">Uncharacterized protein</fullName>
    </submittedName>
</protein>